<dbReference type="PANTHER" id="PTHR34825:SF1">
    <property type="entry name" value="AAA-ATPASE-LIKE DOMAIN-CONTAINING PROTEIN"/>
    <property type="match status" value="1"/>
</dbReference>
<sequence length="431" mass="50254">MTSAEERKKLPIGMQTFEEIRRRGYVYIDKTRKIHEMITTGKAYFLSRPRRFGKSLLVSTLNEIFNGSKDLFEGLWIHTSGYEWPRRPVIKISLGGALCKTPGDIQDYIREHIEHIADAHGVKVHQNETAPAMRELIRKISKIGKVAVLIDEYDKPLTDCLDDPDLYRENRRFLRSFYSIFKEMDEHTHFIFFTGVSKFSKVGVFSGLNNLKDITMDMRFSDMLGITQKELESCFSDHIRDAGEKEGLGRDALLEKIEFWYNGYRFSEEDIRVYNPFSTLLFLDQKKFSFHWFETGTPAFLINLIKETDYDVQNLERLEVSESSFSSYEIENLAAVPLLFQTGYLTIKDYDAETGLYTLDYPNFEVRNAFETLVRIRNKKYYERFLDQERTLYLIGVEFNADERNIGDFEMEVLAPAGGPASAPKKKERDP</sequence>
<reference evidence="2" key="1">
    <citation type="submission" date="2019-01" db="EMBL/GenBank/DDBJ databases">
        <authorList>
            <consortium name="Genoscope - CEA"/>
            <person name="William W."/>
        </authorList>
    </citation>
    <scope>NUCLEOTIDE SEQUENCE</scope>
    <source>
        <strain evidence="2">CR-1</strain>
    </source>
</reference>
<dbReference type="InterPro" id="IPR018631">
    <property type="entry name" value="AAA-ATPase-like_dom"/>
</dbReference>
<dbReference type="InterPro" id="IPR027417">
    <property type="entry name" value="P-loop_NTPase"/>
</dbReference>
<dbReference type="Pfam" id="PF09820">
    <property type="entry name" value="AAA-ATPase_like"/>
    <property type="match status" value="1"/>
</dbReference>
<proteinExistence type="predicted"/>
<evidence type="ECO:0000313" key="2">
    <source>
        <dbReference type="EMBL" id="VEN73358.1"/>
    </source>
</evidence>
<name>A0A484HDP6_9BACT</name>
<dbReference type="Gene3D" id="3.40.50.300">
    <property type="entry name" value="P-loop containing nucleotide triphosphate hydrolases"/>
    <property type="match status" value="1"/>
</dbReference>
<dbReference type="EMBL" id="CAACVI010000008">
    <property type="protein sequence ID" value="VEN73358.1"/>
    <property type="molecule type" value="Genomic_DNA"/>
</dbReference>
<evidence type="ECO:0000259" key="1">
    <source>
        <dbReference type="Pfam" id="PF09820"/>
    </source>
</evidence>
<dbReference type="SUPFAM" id="SSF52540">
    <property type="entry name" value="P-loop containing nucleoside triphosphate hydrolases"/>
    <property type="match status" value="1"/>
</dbReference>
<accession>A0A484HDP6</accession>
<dbReference type="PANTHER" id="PTHR34825">
    <property type="entry name" value="CONSERVED PROTEIN, WITH A WEAK D-GALACTARATE DEHYDRATASE/ALTRONATE HYDROLASE DOMAIN"/>
    <property type="match status" value="1"/>
</dbReference>
<protein>
    <recommendedName>
        <fullName evidence="1">AAA-ATPase-like domain-containing protein</fullName>
    </recommendedName>
</protein>
<organism evidence="2">
    <name type="scientific">uncultured Desulfobacteraceae bacterium</name>
    <dbReference type="NCBI Taxonomy" id="218296"/>
    <lineage>
        <taxon>Bacteria</taxon>
        <taxon>Pseudomonadati</taxon>
        <taxon>Thermodesulfobacteriota</taxon>
        <taxon>Desulfobacteria</taxon>
        <taxon>Desulfobacterales</taxon>
        <taxon>Desulfobacteraceae</taxon>
        <taxon>environmental samples</taxon>
    </lineage>
</organism>
<dbReference type="AlphaFoldDB" id="A0A484HDP6"/>
<feature type="domain" description="AAA-ATPase-like" evidence="1">
    <location>
        <begin position="11"/>
        <end position="205"/>
    </location>
</feature>
<gene>
    <name evidence="2" type="ORF">EPICR_160020</name>
</gene>